<feature type="region of interest" description="Disordered" evidence="1">
    <location>
        <begin position="647"/>
        <end position="674"/>
    </location>
</feature>
<accession>A0AAW0AJS8</accession>
<evidence type="ECO:0000313" key="3">
    <source>
        <dbReference type="Proteomes" id="UP001362999"/>
    </source>
</evidence>
<evidence type="ECO:0000256" key="1">
    <source>
        <dbReference type="SAM" id="MobiDB-lite"/>
    </source>
</evidence>
<keyword evidence="3" id="KW-1185">Reference proteome</keyword>
<sequence length="674" mass="75790">MGHVFCSHGHRKSTLSLLSSSASKIDLRKGGRVTAADDARRRRFISPFLQCGILKASQQHLPDFTLGSPQLFRLSPSFCYSGGLKCTLGNKFYVVSPDESSTAWELNTWVGFALSNATRAFCTGNLAAGRLIPLSNSHRHVKITIRRALSLRTRREAAPVALTIQILFRRTTPRILRRGFCRRQAKTALQTQASNCFPRAGIQNFFPRVAPSALLRRGFCRRQANHTPPDSNQRVAHEPHELFGSSTTCHAAALYRVDCIEIDPASGTQLASSSRVKRVAHMRSHSPGQRRREHVETQAARSRYYALNQIHLPRNADNSANTSAEADIFPENLRRLVLPPHHHHHLHLPMLGVGCAADEHFLALPFTLPSFPSHHAPRLLPQPSHRVPASLTPPSFTSLASRSRRRLVHIYIVVNTCPPPPYLDQYPPPSHPPSPRLPDAAVCDADARQLTYKTNLLPTPISSRPRRCSTRPESRYPPMPTYSSRRILLSPPFRPLTPSFSLPTPLLTPPPRARLRRRLPRHPQRRCRRCARRLTQNCAENKFKSTRRAPAALLVIVNADNVVWALRADQLGIVLKTRFKPTKEKITHLLHRPAHRCFVLLVTLNPDIVVSARRAPIDSETRGKLDLNRGAADSCLRRSLGRRERRGIDARVRGGRRRMESVGNSERDETKSVE</sequence>
<protein>
    <submittedName>
        <fullName evidence="2">Uncharacterized protein</fullName>
    </submittedName>
</protein>
<feature type="region of interest" description="Disordered" evidence="1">
    <location>
        <begin position="271"/>
        <end position="295"/>
    </location>
</feature>
<feature type="region of interest" description="Disordered" evidence="1">
    <location>
        <begin position="458"/>
        <end position="481"/>
    </location>
</feature>
<evidence type="ECO:0000313" key="2">
    <source>
        <dbReference type="EMBL" id="KAK7013129.1"/>
    </source>
</evidence>
<feature type="compositionally biased region" description="Basic residues" evidence="1">
    <location>
        <begin position="275"/>
        <end position="292"/>
    </location>
</feature>
<dbReference type="EMBL" id="JAWWNJ010000061">
    <property type="protein sequence ID" value="KAK7013129.1"/>
    <property type="molecule type" value="Genomic_DNA"/>
</dbReference>
<proteinExistence type="predicted"/>
<comment type="caution">
    <text evidence="2">The sequence shown here is derived from an EMBL/GenBank/DDBJ whole genome shotgun (WGS) entry which is preliminary data.</text>
</comment>
<gene>
    <name evidence="2" type="ORF">R3P38DRAFT_2789143</name>
</gene>
<dbReference type="Proteomes" id="UP001362999">
    <property type="component" value="Unassembled WGS sequence"/>
</dbReference>
<dbReference type="AlphaFoldDB" id="A0AAW0AJS8"/>
<name>A0AAW0AJS8_9AGAR</name>
<organism evidence="2 3">
    <name type="scientific">Favolaschia claudopus</name>
    <dbReference type="NCBI Taxonomy" id="2862362"/>
    <lineage>
        <taxon>Eukaryota</taxon>
        <taxon>Fungi</taxon>
        <taxon>Dikarya</taxon>
        <taxon>Basidiomycota</taxon>
        <taxon>Agaricomycotina</taxon>
        <taxon>Agaricomycetes</taxon>
        <taxon>Agaricomycetidae</taxon>
        <taxon>Agaricales</taxon>
        <taxon>Marasmiineae</taxon>
        <taxon>Mycenaceae</taxon>
        <taxon>Favolaschia</taxon>
    </lineage>
</organism>
<reference evidence="2 3" key="1">
    <citation type="journal article" date="2024" name="J Genomics">
        <title>Draft genome sequencing and assembly of Favolaschia claudopus CIRM-BRFM 2984 isolated from oak limbs.</title>
        <authorList>
            <person name="Navarro D."/>
            <person name="Drula E."/>
            <person name="Chaduli D."/>
            <person name="Cazenave R."/>
            <person name="Ahrendt S."/>
            <person name="Wang J."/>
            <person name="Lipzen A."/>
            <person name="Daum C."/>
            <person name="Barry K."/>
            <person name="Grigoriev I.V."/>
            <person name="Favel A."/>
            <person name="Rosso M.N."/>
            <person name="Martin F."/>
        </authorList>
    </citation>
    <scope>NUCLEOTIDE SEQUENCE [LARGE SCALE GENOMIC DNA]</scope>
    <source>
        <strain evidence="2 3">CIRM-BRFM 2984</strain>
    </source>
</reference>